<keyword evidence="1" id="KW-0732">Signal</keyword>
<sequence length="127" mass="14505">MASKALHCVTKNLDLIQDSYTTSLVTYALVLADHPKAEVMISRLKNKTVSPNDGQIFWSARNDKSVLIEKTRDDYNYKPAPADVEMTGYALLSYLKRKELHKDIIKIVKWLSKQRNYYGGFSSTQVC</sequence>
<dbReference type="GO" id="GO:0005615">
    <property type="term" value="C:extracellular space"/>
    <property type="evidence" value="ECO:0007669"/>
    <property type="project" value="InterPro"/>
</dbReference>
<keyword evidence="5" id="KW-1185">Reference proteome</keyword>
<accession>A0A7D9ETT4</accession>
<reference evidence="4" key="1">
    <citation type="submission" date="2020-04" db="EMBL/GenBank/DDBJ databases">
        <authorList>
            <person name="Alioto T."/>
            <person name="Alioto T."/>
            <person name="Gomez Garrido J."/>
        </authorList>
    </citation>
    <scope>NUCLEOTIDE SEQUENCE</scope>
    <source>
        <strain evidence="4">A484AB</strain>
    </source>
</reference>
<evidence type="ECO:0000256" key="2">
    <source>
        <dbReference type="ARBA" id="ARBA00022966"/>
    </source>
</evidence>
<name>A0A7D9ETT4_PARCT</name>
<feature type="domain" description="Alpha-macroglobulin-like TED" evidence="3">
    <location>
        <begin position="2"/>
        <end position="125"/>
    </location>
</feature>
<evidence type="ECO:0000313" key="5">
    <source>
        <dbReference type="Proteomes" id="UP001152795"/>
    </source>
</evidence>
<organism evidence="4 5">
    <name type="scientific">Paramuricea clavata</name>
    <name type="common">Red gorgonian</name>
    <name type="synonym">Violescent sea-whip</name>
    <dbReference type="NCBI Taxonomy" id="317549"/>
    <lineage>
        <taxon>Eukaryota</taxon>
        <taxon>Metazoa</taxon>
        <taxon>Cnidaria</taxon>
        <taxon>Anthozoa</taxon>
        <taxon>Octocorallia</taxon>
        <taxon>Malacalcyonacea</taxon>
        <taxon>Plexauridae</taxon>
        <taxon>Paramuricea</taxon>
    </lineage>
</organism>
<evidence type="ECO:0000256" key="1">
    <source>
        <dbReference type="ARBA" id="ARBA00022729"/>
    </source>
</evidence>
<dbReference type="OrthoDB" id="5985200at2759"/>
<gene>
    <name evidence="4" type="ORF">PACLA_8A005092</name>
</gene>
<dbReference type="PANTHER" id="PTHR11412:SF136">
    <property type="entry name" value="CD109 ANTIGEN"/>
    <property type="match status" value="1"/>
</dbReference>
<dbReference type="InterPro" id="IPR050473">
    <property type="entry name" value="A2M/Complement_sys"/>
</dbReference>
<protein>
    <submittedName>
        <fullName evidence="4">A-macroglobulin complement component</fullName>
    </submittedName>
</protein>
<dbReference type="Gene3D" id="1.50.10.20">
    <property type="match status" value="1"/>
</dbReference>
<keyword evidence="2" id="KW-0882">Thioester bond</keyword>
<dbReference type="InterPro" id="IPR011626">
    <property type="entry name" value="Alpha-macroglobulin_TED"/>
</dbReference>
<proteinExistence type="predicted"/>
<evidence type="ECO:0000259" key="3">
    <source>
        <dbReference type="Pfam" id="PF07678"/>
    </source>
</evidence>
<dbReference type="InterPro" id="IPR008930">
    <property type="entry name" value="Terpenoid_cyclase/PrenylTrfase"/>
</dbReference>
<dbReference type="Proteomes" id="UP001152795">
    <property type="component" value="Unassembled WGS sequence"/>
</dbReference>
<dbReference type="PANTHER" id="PTHR11412">
    <property type="entry name" value="MACROGLOBULIN / COMPLEMENT"/>
    <property type="match status" value="1"/>
</dbReference>
<dbReference type="SUPFAM" id="SSF48239">
    <property type="entry name" value="Terpenoid cyclases/Protein prenyltransferases"/>
    <property type="match status" value="1"/>
</dbReference>
<dbReference type="Pfam" id="PF07678">
    <property type="entry name" value="TED_complement"/>
    <property type="match status" value="1"/>
</dbReference>
<dbReference type="AlphaFoldDB" id="A0A7D9ETT4"/>
<comment type="caution">
    <text evidence="4">The sequence shown here is derived from an EMBL/GenBank/DDBJ whole genome shotgun (WGS) entry which is preliminary data.</text>
</comment>
<dbReference type="EMBL" id="CACRXK020008568">
    <property type="protein sequence ID" value="CAB4015078.1"/>
    <property type="molecule type" value="Genomic_DNA"/>
</dbReference>
<evidence type="ECO:0000313" key="4">
    <source>
        <dbReference type="EMBL" id="CAB4015078.1"/>
    </source>
</evidence>